<organism evidence="1 2">
    <name type="scientific">Elysia marginata</name>
    <dbReference type="NCBI Taxonomy" id="1093978"/>
    <lineage>
        <taxon>Eukaryota</taxon>
        <taxon>Metazoa</taxon>
        <taxon>Spiralia</taxon>
        <taxon>Lophotrochozoa</taxon>
        <taxon>Mollusca</taxon>
        <taxon>Gastropoda</taxon>
        <taxon>Heterobranchia</taxon>
        <taxon>Euthyneura</taxon>
        <taxon>Panpulmonata</taxon>
        <taxon>Sacoglossa</taxon>
        <taxon>Placobranchoidea</taxon>
        <taxon>Plakobranchidae</taxon>
        <taxon>Elysia</taxon>
    </lineage>
</organism>
<dbReference type="Proteomes" id="UP000762676">
    <property type="component" value="Unassembled WGS sequence"/>
</dbReference>
<evidence type="ECO:0000313" key="2">
    <source>
        <dbReference type="Proteomes" id="UP000762676"/>
    </source>
</evidence>
<gene>
    <name evidence="1" type="ORF">ElyMa_002217500</name>
</gene>
<keyword evidence="2" id="KW-1185">Reference proteome</keyword>
<reference evidence="1 2" key="1">
    <citation type="journal article" date="2021" name="Elife">
        <title>Chloroplast acquisition without the gene transfer in kleptoplastic sea slugs, Plakobranchus ocellatus.</title>
        <authorList>
            <person name="Maeda T."/>
            <person name="Takahashi S."/>
            <person name="Yoshida T."/>
            <person name="Shimamura S."/>
            <person name="Takaki Y."/>
            <person name="Nagai Y."/>
            <person name="Toyoda A."/>
            <person name="Suzuki Y."/>
            <person name="Arimoto A."/>
            <person name="Ishii H."/>
            <person name="Satoh N."/>
            <person name="Nishiyama T."/>
            <person name="Hasebe M."/>
            <person name="Maruyama T."/>
            <person name="Minagawa J."/>
            <person name="Obokata J."/>
            <person name="Shigenobu S."/>
        </authorList>
    </citation>
    <scope>NUCLEOTIDE SEQUENCE [LARGE SCALE GENOMIC DNA]</scope>
</reference>
<dbReference type="AlphaFoldDB" id="A0AAV4FSY7"/>
<dbReference type="EMBL" id="BMAT01004592">
    <property type="protein sequence ID" value="GFR76612.1"/>
    <property type="molecule type" value="Genomic_DNA"/>
</dbReference>
<sequence>MRFADQPVSRDFLQRLAEVALTAARRCFFGRRFVINIDGSLIASIEKMRARWLSREIKQQDFFFGGRGEAIQIGALCVGISRACKKGATPAVTSFTKSKMQQRQCI</sequence>
<comment type="caution">
    <text evidence="1">The sequence shown here is derived from an EMBL/GenBank/DDBJ whole genome shotgun (WGS) entry which is preliminary data.</text>
</comment>
<evidence type="ECO:0000313" key="1">
    <source>
        <dbReference type="EMBL" id="GFR76612.1"/>
    </source>
</evidence>
<evidence type="ECO:0008006" key="3">
    <source>
        <dbReference type="Google" id="ProtNLM"/>
    </source>
</evidence>
<accession>A0AAV4FSY7</accession>
<proteinExistence type="predicted"/>
<protein>
    <recommendedName>
        <fullName evidence="3">Transposase DDE domain-containing protein</fullName>
    </recommendedName>
</protein>
<name>A0AAV4FSY7_9GAST</name>